<keyword evidence="1" id="KW-0175">Coiled coil</keyword>
<dbReference type="AlphaFoldDB" id="A0A927GPB3"/>
<proteinExistence type="predicted"/>
<name>A0A927GPB3_STRGL</name>
<sequence length="504" mass="56848">MTQPPAKSAITITHTRQDGTILTGSRKGDGVYEIVRHHNFRSSRHVAGLYIRGSRDKESSWRINAAAAALREAGHTVTIEIDDEEKRSFAEIEAERVQRAEEREERASDRADRAASSADARRAKADQISERFWMGQPILVGHHSEGRARRDQERIHSNMRASFADRDRATYWGNRAEAAAHYEKHRNDPHRTLRRLKGLRADLRSLERERKAAAERGWEFSERRERRMRELTEEIAYWEALVEEAAANGVKIWGPEDFAPGDYVRYMNSYFQVARVNPATLSIAWNLRLAPKQVMTLEDATNDGRVWTHTADYTKVQWRCPEEAMNAFLADGKVPGKKSADEASAKTPARTVREAQVAAKKKKLKKRSDPKIPKRVKVECAPDRTTAVLTFLTGRSQPHKDFEPATLTPPKGRRFTDSFWESTLRTAVVEYLAGRGFRLRETGPVQGASRAIAEIPAGEDGDRGKQAPAAETCPMCHSAQWQAQARVCGNCHHAPSGGPQCRKP</sequence>
<gene>
    <name evidence="3" type="ORF">ID875_20990</name>
</gene>
<comment type="caution">
    <text evidence="3">The sequence shown here is derived from an EMBL/GenBank/DDBJ whole genome shotgun (WGS) entry which is preliminary data.</text>
</comment>
<feature type="region of interest" description="Disordered" evidence="2">
    <location>
        <begin position="96"/>
        <end position="122"/>
    </location>
</feature>
<dbReference type="EMBL" id="JACWUS010000005">
    <property type="protein sequence ID" value="MBD2829862.1"/>
    <property type="molecule type" value="Genomic_DNA"/>
</dbReference>
<dbReference type="Pfam" id="PF12083">
    <property type="entry name" value="DUF3560"/>
    <property type="match status" value="1"/>
</dbReference>
<evidence type="ECO:0000256" key="2">
    <source>
        <dbReference type="SAM" id="MobiDB-lite"/>
    </source>
</evidence>
<organism evidence="3">
    <name type="scientific">Streptomyces globisporus</name>
    <dbReference type="NCBI Taxonomy" id="1908"/>
    <lineage>
        <taxon>Bacteria</taxon>
        <taxon>Bacillati</taxon>
        <taxon>Actinomycetota</taxon>
        <taxon>Actinomycetes</taxon>
        <taxon>Kitasatosporales</taxon>
        <taxon>Streptomycetaceae</taxon>
        <taxon>Streptomyces</taxon>
    </lineage>
</organism>
<reference evidence="3" key="1">
    <citation type="journal article" date="2020" name="PLoS ONE">
        <title>Isolation and characterization of Streptomyces bacteriophages and Streptomyces strains encoding biosynthetic arsenals: Streptomyces strains and phages for antibiotic discovery.</title>
        <authorList>
            <person name="Montano E.T."/>
            <person name="Nideffer J.F."/>
            <person name="Brumage L."/>
            <person name="Erb M."/>
            <person name="Derman A.I."/>
            <person name="Davis J.P."/>
            <person name="Estrada E."/>
            <person name="Fu S."/>
            <person name="Le D."/>
            <person name="Vuppala A."/>
            <person name="Tran C."/>
            <person name="Luterstein E."/>
            <person name="Lakkaraju S."/>
            <person name="Panchagnula S."/>
            <person name="Ren C."/>
            <person name="Doan J."/>
            <person name="Tran S."/>
            <person name="Soriano J."/>
            <person name="Fujita Y."/>
            <person name="Gutala P."/>
            <person name="Fujii Q."/>
            <person name="Lee M."/>
            <person name="Bui A."/>
            <person name="Villarreal C."/>
            <person name="Shing S.R."/>
            <person name="Kim S."/>
            <person name="Freeman D."/>
            <person name="Racha V."/>
            <person name="Ho A."/>
            <person name="Kumar P."/>
            <person name="Falah K."/>
            <person name="Dawson T."/>
            <person name="Enustun E."/>
            <person name="Prichard A."/>
            <person name="Gomez A."/>
            <person name="Khanna K."/>
            <person name="Trigg S."/>
            <person name="Fernandez L."/>
            <person name="Pogliano K."/>
            <person name="Pogliano J."/>
        </authorList>
    </citation>
    <scope>NUCLEOTIDE SEQUENCE</scope>
    <source>
        <strain evidence="3">QF2</strain>
    </source>
</reference>
<protein>
    <submittedName>
        <fullName evidence="3">DUF3560 domain-containing protein</fullName>
    </submittedName>
</protein>
<evidence type="ECO:0000256" key="1">
    <source>
        <dbReference type="SAM" id="Coils"/>
    </source>
</evidence>
<evidence type="ECO:0000313" key="3">
    <source>
        <dbReference type="EMBL" id="MBD2829862.1"/>
    </source>
</evidence>
<dbReference type="InterPro" id="IPR021944">
    <property type="entry name" value="DUF3560"/>
</dbReference>
<feature type="coiled-coil region" evidence="1">
    <location>
        <begin position="196"/>
        <end position="248"/>
    </location>
</feature>
<accession>A0A927GPB3</accession>